<evidence type="ECO:0000313" key="3">
    <source>
        <dbReference type="Proteomes" id="UP000824988"/>
    </source>
</evidence>
<dbReference type="AlphaFoldDB" id="A0A8D4VSP5"/>
<organism evidence="2 3">
    <name type="scientific">Methylogaea oryzae</name>
    <dbReference type="NCBI Taxonomy" id="1295382"/>
    <lineage>
        <taxon>Bacteria</taxon>
        <taxon>Pseudomonadati</taxon>
        <taxon>Pseudomonadota</taxon>
        <taxon>Gammaproteobacteria</taxon>
        <taxon>Methylococcales</taxon>
        <taxon>Methylococcaceae</taxon>
        <taxon>Methylogaea</taxon>
    </lineage>
</organism>
<dbReference type="Proteomes" id="UP000824988">
    <property type="component" value="Chromosome"/>
</dbReference>
<dbReference type="NCBIfam" id="TIGR03696">
    <property type="entry name" value="Rhs_assc_core"/>
    <property type="match status" value="1"/>
</dbReference>
<dbReference type="InterPro" id="IPR022385">
    <property type="entry name" value="Rhs_assc_core"/>
</dbReference>
<feature type="compositionally biased region" description="Low complexity" evidence="1">
    <location>
        <begin position="8"/>
        <end position="20"/>
    </location>
</feature>
<dbReference type="PANTHER" id="PTHR32305">
    <property type="match status" value="1"/>
</dbReference>
<evidence type="ECO:0000256" key="1">
    <source>
        <dbReference type="SAM" id="MobiDB-lite"/>
    </source>
</evidence>
<accession>A0A8D4VSP5</accession>
<evidence type="ECO:0008006" key="4">
    <source>
        <dbReference type="Google" id="ProtNLM"/>
    </source>
</evidence>
<keyword evidence="3" id="KW-1185">Reference proteome</keyword>
<feature type="region of interest" description="Disordered" evidence="1">
    <location>
        <begin position="1"/>
        <end position="20"/>
    </location>
</feature>
<dbReference type="EMBL" id="AP019782">
    <property type="protein sequence ID" value="BBL71809.1"/>
    <property type="molecule type" value="Genomic_DNA"/>
</dbReference>
<dbReference type="PANTHER" id="PTHR32305:SF15">
    <property type="entry name" value="PROTEIN RHSA-RELATED"/>
    <property type="match status" value="1"/>
</dbReference>
<reference evidence="2" key="1">
    <citation type="submission" date="2019-06" db="EMBL/GenBank/DDBJ databases">
        <title>Complete genome sequence of Methylogaea oryzae strain JCM16910.</title>
        <authorList>
            <person name="Asakawa S."/>
        </authorList>
    </citation>
    <scope>NUCLEOTIDE SEQUENCE</scope>
    <source>
        <strain evidence="2">E10</strain>
    </source>
</reference>
<proteinExistence type="predicted"/>
<dbReference type="InterPro" id="IPR050708">
    <property type="entry name" value="T6SS_VgrG/RHS"/>
</dbReference>
<protein>
    <recommendedName>
        <fullName evidence="4">RHS repeat-associated core domain-containing protein</fullName>
    </recommendedName>
</protein>
<name>A0A8D4VSP5_9GAMM</name>
<evidence type="ECO:0000313" key="2">
    <source>
        <dbReference type="EMBL" id="BBL71809.1"/>
    </source>
</evidence>
<dbReference type="RefSeq" id="WP_221047191.1">
    <property type="nucleotide sequence ID" value="NZ_AP019782.1"/>
</dbReference>
<dbReference type="KEGG" id="moz:MoryE10_24150"/>
<sequence length="260" mass="28286">MKTAKGQPSTPSTPTTWAPPHALLDQDNQIAWTWHSAAWSGEGKDTAHGKITYNLRLPGQYYDRKTGLHYNYFRGYDPGTGRYIESDPIGLKSGLNIYAYVENSPLSFVAPSGLEQQIGYGQQTQTLRDGAPIPEGAVSMDGPGSPLGALETAVNAAAPELKLPGIVLGTIGKGALNVFRSIKACPKYPAGFRDVQNGTKKYSVNKKELLEKLKEIEPGKWSKVYKDGFDSSGNQVFVHYFKSDSGAVFDLDVKPGWSNL</sequence>
<gene>
    <name evidence="2" type="ORF">MoryE10_24150</name>
</gene>